<keyword evidence="12" id="KW-1185">Reference proteome</keyword>
<evidence type="ECO:0000259" key="10">
    <source>
        <dbReference type="PROSITE" id="PS50109"/>
    </source>
</evidence>
<evidence type="ECO:0000256" key="8">
    <source>
        <dbReference type="ARBA" id="ARBA00023012"/>
    </source>
</evidence>
<evidence type="ECO:0000256" key="9">
    <source>
        <dbReference type="SAM" id="Phobius"/>
    </source>
</evidence>
<sequence>MFAVKGILLQVLLAGITPLLFFLFLGRLGTEFQEMKKASSSVQIQRSLLLSCLITLCLCFLFSSVLLEMIYLNLSLVPVTLSILYGSYPIGILVSIISMLAFFVISDYWTEPAIFLGSGALLYPILLLFVKHFKKASLSSKKKIFSVIWFAYTIPCYGIVLWKYNLGRTEQIEFGLYSSLYISSSLLVLLAAIHLMEKILVYHSFASELEIRWKEYRHQLDMNEHLLNTVPVSVVAFDTDGNIVNANTRMLTQMKTKEISPSSPEEMIGKRIEAIIGVEHAMRVTERIQSASQTGEVTSEYLRVGVNTYFTTISPVKNPISGRVIGSSMVLQDITELETLRNELAHVERLGVVGQMAASITHEVRNPMAVVRGFLQLLREKSPGSLDHYYHIVMDELDRANSIINDFLSLAQNHASEKEEVHLHHIIKELTPLLLADANMRGQTIEVKLNEDIPSKFIDPKEIKQLILNLARNGMEAMGNKGTLIISTALDEGNVRLSISDSGPGISLETQNKLFEPFFTTKSEGTGLGLSLCQGIAERHHATIRIDSEEGIGTTFHVIFMNQ</sequence>
<dbReference type="SMART" id="SM00388">
    <property type="entry name" value="HisKA"/>
    <property type="match status" value="1"/>
</dbReference>
<keyword evidence="7" id="KW-0067">ATP-binding</keyword>
<evidence type="ECO:0000256" key="3">
    <source>
        <dbReference type="ARBA" id="ARBA00022553"/>
    </source>
</evidence>
<evidence type="ECO:0000256" key="2">
    <source>
        <dbReference type="ARBA" id="ARBA00012438"/>
    </source>
</evidence>
<dbReference type="SMART" id="SM00387">
    <property type="entry name" value="HATPase_c"/>
    <property type="match status" value="1"/>
</dbReference>
<dbReference type="SUPFAM" id="SSF47384">
    <property type="entry name" value="Homodimeric domain of signal transducing histidine kinase"/>
    <property type="match status" value="1"/>
</dbReference>
<dbReference type="EMBL" id="JACSQL010000004">
    <property type="protein sequence ID" value="MBD7968844.1"/>
    <property type="molecule type" value="Genomic_DNA"/>
</dbReference>
<dbReference type="PROSITE" id="PS50109">
    <property type="entry name" value="HIS_KIN"/>
    <property type="match status" value="1"/>
</dbReference>
<keyword evidence="9" id="KW-0812">Transmembrane</keyword>
<dbReference type="InterPro" id="IPR035965">
    <property type="entry name" value="PAS-like_dom_sf"/>
</dbReference>
<dbReference type="CDD" id="cd00082">
    <property type="entry name" value="HisKA"/>
    <property type="match status" value="1"/>
</dbReference>
<dbReference type="InterPro" id="IPR036097">
    <property type="entry name" value="HisK_dim/P_sf"/>
</dbReference>
<accession>A0ABR8SZ97</accession>
<dbReference type="NCBIfam" id="TIGR00229">
    <property type="entry name" value="sensory_box"/>
    <property type="match status" value="1"/>
</dbReference>
<keyword evidence="4" id="KW-0808">Transferase</keyword>
<feature type="transmembrane region" description="Helical" evidence="9">
    <location>
        <begin position="83"/>
        <end position="105"/>
    </location>
</feature>
<keyword evidence="5" id="KW-0547">Nucleotide-binding</keyword>
<evidence type="ECO:0000256" key="4">
    <source>
        <dbReference type="ARBA" id="ARBA00022679"/>
    </source>
</evidence>
<dbReference type="InterPro" id="IPR004358">
    <property type="entry name" value="Sig_transdc_His_kin-like_C"/>
</dbReference>
<dbReference type="InterPro" id="IPR003594">
    <property type="entry name" value="HATPase_dom"/>
</dbReference>
<keyword evidence="8" id="KW-0902">Two-component regulatory system</keyword>
<comment type="caution">
    <text evidence="11">The sequence shown here is derived from an EMBL/GenBank/DDBJ whole genome shotgun (WGS) entry which is preliminary data.</text>
</comment>
<keyword evidence="9" id="KW-1133">Transmembrane helix</keyword>
<dbReference type="SUPFAM" id="SSF55874">
    <property type="entry name" value="ATPase domain of HSP90 chaperone/DNA topoisomerase II/histidine kinase"/>
    <property type="match status" value="1"/>
</dbReference>
<evidence type="ECO:0000256" key="7">
    <source>
        <dbReference type="ARBA" id="ARBA00022840"/>
    </source>
</evidence>
<dbReference type="Proteomes" id="UP000608071">
    <property type="component" value="Unassembled WGS sequence"/>
</dbReference>
<dbReference type="CDD" id="cd00130">
    <property type="entry name" value="PAS"/>
    <property type="match status" value="1"/>
</dbReference>
<comment type="catalytic activity">
    <reaction evidence="1">
        <text>ATP + protein L-histidine = ADP + protein N-phospho-L-histidine.</text>
        <dbReference type="EC" id="2.7.13.3"/>
    </reaction>
</comment>
<reference evidence="11 12" key="1">
    <citation type="submission" date="2020-08" db="EMBL/GenBank/DDBJ databases">
        <title>A Genomic Blueprint of the Chicken Gut Microbiome.</title>
        <authorList>
            <person name="Gilroy R."/>
            <person name="Ravi A."/>
            <person name="Getino M."/>
            <person name="Pursley I."/>
            <person name="Horton D.L."/>
            <person name="Alikhan N.-F."/>
            <person name="Baker D."/>
            <person name="Gharbi K."/>
            <person name="Hall N."/>
            <person name="Watson M."/>
            <person name="Adriaenssens E.M."/>
            <person name="Foster-Nyarko E."/>
            <person name="Jarju S."/>
            <person name="Secka A."/>
            <person name="Antonio M."/>
            <person name="Oren A."/>
            <person name="Chaudhuri R."/>
            <person name="La Ragione R.M."/>
            <person name="Hildebrand F."/>
            <person name="Pallen M.J."/>
        </authorList>
    </citation>
    <scope>NUCLEOTIDE SEQUENCE [LARGE SCALE GENOMIC DNA]</scope>
    <source>
        <strain evidence="11 12">Sa2BVA9</strain>
    </source>
</reference>
<feature type="transmembrane region" description="Helical" evidence="9">
    <location>
        <begin position="6"/>
        <end position="26"/>
    </location>
</feature>
<evidence type="ECO:0000313" key="12">
    <source>
        <dbReference type="Proteomes" id="UP000608071"/>
    </source>
</evidence>
<protein>
    <recommendedName>
        <fullName evidence="2">histidine kinase</fullName>
        <ecNumber evidence="2">2.7.13.3</ecNumber>
    </recommendedName>
</protein>
<dbReference type="RefSeq" id="WP_191800239.1">
    <property type="nucleotide sequence ID" value="NZ_JACSQL010000004.1"/>
</dbReference>
<dbReference type="Pfam" id="PF02518">
    <property type="entry name" value="HATPase_c"/>
    <property type="match status" value="1"/>
</dbReference>
<dbReference type="Pfam" id="PF00512">
    <property type="entry name" value="HisKA"/>
    <property type="match status" value="1"/>
</dbReference>
<dbReference type="EC" id="2.7.13.3" evidence="2"/>
<evidence type="ECO:0000256" key="5">
    <source>
        <dbReference type="ARBA" id="ARBA00022741"/>
    </source>
</evidence>
<keyword evidence="9" id="KW-0472">Membrane</keyword>
<dbReference type="Gene3D" id="3.30.450.20">
    <property type="entry name" value="PAS domain"/>
    <property type="match status" value="1"/>
</dbReference>
<feature type="transmembrane region" description="Helical" evidence="9">
    <location>
        <begin position="144"/>
        <end position="162"/>
    </location>
</feature>
<dbReference type="PRINTS" id="PR00344">
    <property type="entry name" value="BCTRLSENSOR"/>
</dbReference>
<dbReference type="SMART" id="SM00091">
    <property type="entry name" value="PAS"/>
    <property type="match status" value="1"/>
</dbReference>
<dbReference type="InterPro" id="IPR013656">
    <property type="entry name" value="PAS_4"/>
</dbReference>
<dbReference type="PANTHER" id="PTHR43065">
    <property type="entry name" value="SENSOR HISTIDINE KINASE"/>
    <property type="match status" value="1"/>
</dbReference>
<evidence type="ECO:0000313" key="11">
    <source>
        <dbReference type="EMBL" id="MBD7968844.1"/>
    </source>
</evidence>
<proteinExistence type="predicted"/>
<dbReference type="InterPro" id="IPR005467">
    <property type="entry name" value="His_kinase_dom"/>
</dbReference>
<evidence type="ECO:0000256" key="1">
    <source>
        <dbReference type="ARBA" id="ARBA00000085"/>
    </source>
</evidence>
<organism evidence="11 12">
    <name type="scientific">Paenibacillus gallinarum</name>
    <dbReference type="NCBI Taxonomy" id="2762232"/>
    <lineage>
        <taxon>Bacteria</taxon>
        <taxon>Bacillati</taxon>
        <taxon>Bacillota</taxon>
        <taxon>Bacilli</taxon>
        <taxon>Bacillales</taxon>
        <taxon>Paenibacillaceae</taxon>
        <taxon>Paenibacillus</taxon>
    </lineage>
</organism>
<feature type="transmembrane region" description="Helical" evidence="9">
    <location>
        <begin position="47"/>
        <end position="71"/>
    </location>
</feature>
<feature type="domain" description="Histidine kinase" evidence="10">
    <location>
        <begin position="359"/>
        <end position="563"/>
    </location>
</feature>
<dbReference type="InterPro" id="IPR000014">
    <property type="entry name" value="PAS"/>
</dbReference>
<dbReference type="SUPFAM" id="SSF55785">
    <property type="entry name" value="PYP-like sensor domain (PAS domain)"/>
    <property type="match status" value="1"/>
</dbReference>
<feature type="transmembrane region" description="Helical" evidence="9">
    <location>
        <begin position="112"/>
        <end position="132"/>
    </location>
</feature>
<dbReference type="Gene3D" id="1.10.287.130">
    <property type="match status" value="1"/>
</dbReference>
<dbReference type="InterPro" id="IPR003661">
    <property type="entry name" value="HisK_dim/P_dom"/>
</dbReference>
<dbReference type="InterPro" id="IPR036890">
    <property type="entry name" value="HATPase_C_sf"/>
</dbReference>
<dbReference type="Gene3D" id="3.30.565.10">
    <property type="entry name" value="Histidine kinase-like ATPase, C-terminal domain"/>
    <property type="match status" value="1"/>
</dbReference>
<gene>
    <name evidence="11" type="ORF">H9647_12280</name>
</gene>
<keyword evidence="3" id="KW-0597">Phosphoprotein</keyword>
<name>A0ABR8SZ97_9BACL</name>
<keyword evidence="6" id="KW-0418">Kinase</keyword>
<evidence type="ECO:0000256" key="6">
    <source>
        <dbReference type="ARBA" id="ARBA00022777"/>
    </source>
</evidence>
<dbReference type="Pfam" id="PF08448">
    <property type="entry name" value="PAS_4"/>
    <property type="match status" value="1"/>
</dbReference>
<dbReference type="PANTHER" id="PTHR43065:SF10">
    <property type="entry name" value="PEROXIDE STRESS-ACTIVATED HISTIDINE KINASE MAK3"/>
    <property type="match status" value="1"/>
</dbReference>
<feature type="transmembrane region" description="Helical" evidence="9">
    <location>
        <begin position="174"/>
        <end position="196"/>
    </location>
</feature>